<name>A0AAX4P693_9CHLO</name>
<evidence type="ECO:0000256" key="1">
    <source>
        <dbReference type="SAM" id="SignalP"/>
    </source>
</evidence>
<reference evidence="2 3" key="1">
    <citation type="submission" date="2024-03" db="EMBL/GenBank/DDBJ databases">
        <title>Complete genome sequence of the green alga Chloropicon roscoffensis RCC1871.</title>
        <authorList>
            <person name="Lemieux C."/>
            <person name="Pombert J.-F."/>
            <person name="Otis C."/>
            <person name="Turmel M."/>
        </authorList>
    </citation>
    <scope>NUCLEOTIDE SEQUENCE [LARGE SCALE GENOMIC DNA]</scope>
    <source>
        <strain evidence="2 3">RCC1871</strain>
    </source>
</reference>
<evidence type="ECO:0000313" key="3">
    <source>
        <dbReference type="Proteomes" id="UP001472866"/>
    </source>
</evidence>
<dbReference type="EMBL" id="CP151504">
    <property type="protein sequence ID" value="WZN61613.1"/>
    <property type="molecule type" value="Genomic_DNA"/>
</dbReference>
<protein>
    <recommendedName>
        <fullName evidence="4">ShKT domain-containing protein</fullName>
    </recommendedName>
</protein>
<feature type="chain" id="PRO_5043455654" description="ShKT domain-containing protein" evidence="1">
    <location>
        <begin position="24"/>
        <end position="187"/>
    </location>
</feature>
<evidence type="ECO:0008006" key="4">
    <source>
        <dbReference type="Google" id="ProtNLM"/>
    </source>
</evidence>
<proteinExistence type="predicted"/>
<dbReference type="AlphaFoldDB" id="A0AAX4P693"/>
<dbReference type="Proteomes" id="UP001472866">
    <property type="component" value="Chromosome 04"/>
</dbReference>
<feature type="signal peptide" evidence="1">
    <location>
        <begin position="1"/>
        <end position="23"/>
    </location>
</feature>
<keyword evidence="1" id="KW-0732">Signal</keyword>
<keyword evidence="3" id="KW-1185">Reference proteome</keyword>
<accession>A0AAX4P693</accession>
<gene>
    <name evidence="2" type="ORF">HKI87_04g31480</name>
</gene>
<evidence type="ECO:0000313" key="2">
    <source>
        <dbReference type="EMBL" id="WZN61613.1"/>
    </source>
</evidence>
<sequence length="187" mass="19416">MTKRRSQTGLLLRAAATLLAVLATCGCVVPDQKACLESFDGTEFATDDDVIGCVSKASPLCCDAIDGYLGLQSPFANCSCSAEIMTKVIEDSIPRFAVDLVNKRIEECGTVPLPGSSVCAEDGAAVHAFSGESGGGCQDIPPPYSDFTCAEQVGWGKCGEDFMAGFCNKSCGRCPHDLPQAASAEGV</sequence>
<organism evidence="2 3">
    <name type="scientific">Chloropicon roscoffensis</name>
    <dbReference type="NCBI Taxonomy" id="1461544"/>
    <lineage>
        <taxon>Eukaryota</taxon>
        <taxon>Viridiplantae</taxon>
        <taxon>Chlorophyta</taxon>
        <taxon>Chloropicophyceae</taxon>
        <taxon>Chloropicales</taxon>
        <taxon>Chloropicaceae</taxon>
        <taxon>Chloropicon</taxon>
    </lineage>
</organism>
<dbReference type="PROSITE" id="PS51257">
    <property type="entry name" value="PROKAR_LIPOPROTEIN"/>
    <property type="match status" value="1"/>
</dbReference>